<dbReference type="Proteomes" id="UP000682843">
    <property type="component" value="Chromosome"/>
</dbReference>
<evidence type="ECO:0000313" key="3">
    <source>
        <dbReference type="Proteomes" id="UP000682843"/>
    </source>
</evidence>
<keyword evidence="1" id="KW-1133">Transmembrane helix</keyword>
<protein>
    <submittedName>
        <fullName evidence="2">Uncharacterized protein</fullName>
    </submittedName>
</protein>
<dbReference type="EMBL" id="CP036498">
    <property type="protein sequence ID" value="QUS38335.1"/>
    <property type="molecule type" value="Genomic_DNA"/>
</dbReference>
<feature type="transmembrane region" description="Helical" evidence="1">
    <location>
        <begin position="48"/>
        <end position="66"/>
    </location>
</feature>
<sequence>MIAVVDRWIAQLRHFVVHSDSGWAAISSLVLLFLPVVVAYWKGQGNIRFGALPLTLLALVFMITTLDVRSALFLWFLAWLCVALSFVKLPRAR</sequence>
<evidence type="ECO:0000256" key="1">
    <source>
        <dbReference type="SAM" id="Phobius"/>
    </source>
</evidence>
<keyword evidence="1" id="KW-0472">Membrane</keyword>
<evidence type="ECO:0000313" key="2">
    <source>
        <dbReference type="EMBL" id="QUS38335.1"/>
    </source>
</evidence>
<name>A0ABX8A7D7_9BRAD</name>
<feature type="transmembrane region" description="Helical" evidence="1">
    <location>
        <begin position="72"/>
        <end position="89"/>
    </location>
</feature>
<accession>A0ABX8A7D7</accession>
<feature type="transmembrane region" description="Helical" evidence="1">
    <location>
        <begin position="22"/>
        <end position="41"/>
    </location>
</feature>
<keyword evidence="3" id="KW-1185">Reference proteome</keyword>
<dbReference type="RefSeq" id="WP_211911871.1">
    <property type="nucleotide sequence ID" value="NZ_CP036498.1"/>
</dbReference>
<organism evidence="2 3">
    <name type="scientific">Tardiphaga alba</name>
    <dbReference type="NCBI Taxonomy" id="340268"/>
    <lineage>
        <taxon>Bacteria</taxon>
        <taxon>Pseudomonadati</taxon>
        <taxon>Pseudomonadota</taxon>
        <taxon>Alphaproteobacteria</taxon>
        <taxon>Hyphomicrobiales</taxon>
        <taxon>Nitrobacteraceae</taxon>
        <taxon>Tardiphaga</taxon>
    </lineage>
</organism>
<reference evidence="2 3" key="1">
    <citation type="submission" date="2019-02" db="EMBL/GenBank/DDBJ databases">
        <title>Emended description of the genus Rhodopseudomonas and description of Rhodopseudomonas albus sp. nov., a non-phototrophic, heavy-metal-tolerant bacterium isolated from garden soil.</title>
        <authorList>
            <person name="Bao Z."/>
            <person name="Cao W.W."/>
            <person name="Sato Y."/>
            <person name="Nishizawa T."/>
            <person name="Zhao J."/>
            <person name="Guo Y."/>
            <person name="Ohta H."/>
        </authorList>
    </citation>
    <scope>NUCLEOTIDE SEQUENCE [LARGE SCALE GENOMIC DNA]</scope>
    <source>
        <strain evidence="2 3">SK50-23</strain>
    </source>
</reference>
<proteinExistence type="predicted"/>
<gene>
    <name evidence="2" type="ORF">RPMA_05360</name>
</gene>
<keyword evidence="1" id="KW-0812">Transmembrane</keyword>